<proteinExistence type="predicted"/>
<protein>
    <submittedName>
        <fullName evidence="2">Uncharacterized protein</fullName>
    </submittedName>
</protein>
<evidence type="ECO:0000256" key="1">
    <source>
        <dbReference type="SAM" id="MobiDB-lite"/>
    </source>
</evidence>
<evidence type="ECO:0000313" key="2">
    <source>
        <dbReference type="EMBL" id="MCI55129.1"/>
    </source>
</evidence>
<comment type="caution">
    <text evidence="2">The sequence shown here is derived from an EMBL/GenBank/DDBJ whole genome shotgun (WGS) entry which is preliminary data.</text>
</comment>
<feature type="region of interest" description="Disordered" evidence="1">
    <location>
        <begin position="1"/>
        <end position="25"/>
    </location>
</feature>
<dbReference type="Proteomes" id="UP000265520">
    <property type="component" value="Unassembled WGS sequence"/>
</dbReference>
<feature type="non-terminal residue" evidence="2">
    <location>
        <position position="37"/>
    </location>
</feature>
<dbReference type="AlphaFoldDB" id="A0A392T274"/>
<name>A0A392T274_9FABA</name>
<feature type="compositionally biased region" description="Basic residues" evidence="1">
    <location>
        <begin position="7"/>
        <end position="16"/>
    </location>
</feature>
<organism evidence="2 3">
    <name type="scientific">Trifolium medium</name>
    <dbReference type="NCBI Taxonomy" id="97028"/>
    <lineage>
        <taxon>Eukaryota</taxon>
        <taxon>Viridiplantae</taxon>
        <taxon>Streptophyta</taxon>
        <taxon>Embryophyta</taxon>
        <taxon>Tracheophyta</taxon>
        <taxon>Spermatophyta</taxon>
        <taxon>Magnoliopsida</taxon>
        <taxon>eudicotyledons</taxon>
        <taxon>Gunneridae</taxon>
        <taxon>Pentapetalae</taxon>
        <taxon>rosids</taxon>
        <taxon>fabids</taxon>
        <taxon>Fabales</taxon>
        <taxon>Fabaceae</taxon>
        <taxon>Papilionoideae</taxon>
        <taxon>50 kb inversion clade</taxon>
        <taxon>NPAAA clade</taxon>
        <taxon>Hologalegina</taxon>
        <taxon>IRL clade</taxon>
        <taxon>Trifolieae</taxon>
        <taxon>Trifolium</taxon>
    </lineage>
</organism>
<reference evidence="2 3" key="1">
    <citation type="journal article" date="2018" name="Front. Plant Sci.">
        <title>Red Clover (Trifolium pratense) and Zigzag Clover (T. medium) - A Picture of Genomic Similarities and Differences.</title>
        <authorList>
            <person name="Dluhosova J."/>
            <person name="Istvanek J."/>
            <person name="Nedelnik J."/>
            <person name="Repkova J."/>
        </authorList>
    </citation>
    <scope>NUCLEOTIDE SEQUENCE [LARGE SCALE GENOMIC DNA]</scope>
    <source>
        <strain evidence="3">cv. 10/8</strain>
        <tissue evidence="2">Leaf</tissue>
    </source>
</reference>
<dbReference type="EMBL" id="LXQA010491215">
    <property type="protein sequence ID" value="MCI55129.1"/>
    <property type="molecule type" value="Genomic_DNA"/>
</dbReference>
<accession>A0A392T274</accession>
<evidence type="ECO:0000313" key="3">
    <source>
        <dbReference type="Proteomes" id="UP000265520"/>
    </source>
</evidence>
<keyword evidence="3" id="KW-1185">Reference proteome</keyword>
<sequence length="37" mass="4177">MAEAATVRRRWKRQRCSKGETEPIAPPISAADMAMFL</sequence>